<accession>K0R8E4</accession>
<feature type="region of interest" description="Disordered" evidence="1">
    <location>
        <begin position="77"/>
        <end position="103"/>
    </location>
</feature>
<feature type="compositionally biased region" description="Basic and acidic residues" evidence="1">
    <location>
        <begin position="47"/>
        <end position="62"/>
    </location>
</feature>
<dbReference type="AlphaFoldDB" id="K0R8E4"/>
<organism evidence="2 3">
    <name type="scientific">Thalassiosira oceanica</name>
    <name type="common">Marine diatom</name>
    <dbReference type="NCBI Taxonomy" id="159749"/>
    <lineage>
        <taxon>Eukaryota</taxon>
        <taxon>Sar</taxon>
        <taxon>Stramenopiles</taxon>
        <taxon>Ochrophyta</taxon>
        <taxon>Bacillariophyta</taxon>
        <taxon>Coscinodiscophyceae</taxon>
        <taxon>Thalassiosirophycidae</taxon>
        <taxon>Thalassiosirales</taxon>
        <taxon>Thalassiosiraceae</taxon>
        <taxon>Thalassiosira</taxon>
    </lineage>
</organism>
<sequence length="342" mass="37284">MAGVVIVRRLTNILLPLYDAPDDIPRGPAGLLPHCEHAQIKTPVPGSREERRSGGGEDRVDQHGAAGVRLCVEGAAGSGSLRGHRRDDAAGETRAGRYSVPSQPGSLFRGLKHILDPDAHPPWQVPRCRTRVPPLLVTRDHILLVYQVRRLLDQSQQALDVGRPVAQHLLLGPPPAEPHDVGRPVDLRVQRPARDHGADVPLRLLGAQRQELGEAGRPYLAVVDAHRPEVVLDYPRAEGLPPVLGGGRAVLPFVPLGERRDRLEGGLVGRGVVYDLVPQVQPERLLALGYQLELRVGVNPDHHVLDVVRVLGEAEEEDGVRQRLLPLGLVVLDGRRGVDRRG</sequence>
<name>K0R8E4_THAOC</name>
<protein>
    <submittedName>
        <fullName evidence="2">Uncharacterized protein</fullName>
    </submittedName>
</protein>
<evidence type="ECO:0000313" key="3">
    <source>
        <dbReference type="Proteomes" id="UP000266841"/>
    </source>
</evidence>
<feature type="compositionally biased region" description="Basic and acidic residues" evidence="1">
    <location>
        <begin position="85"/>
        <end position="95"/>
    </location>
</feature>
<comment type="caution">
    <text evidence="2">The sequence shown here is derived from an EMBL/GenBank/DDBJ whole genome shotgun (WGS) entry which is preliminary data.</text>
</comment>
<reference evidence="2 3" key="1">
    <citation type="journal article" date="2012" name="Genome Biol.">
        <title>Genome and low-iron response of an oceanic diatom adapted to chronic iron limitation.</title>
        <authorList>
            <person name="Lommer M."/>
            <person name="Specht M."/>
            <person name="Roy A.S."/>
            <person name="Kraemer L."/>
            <person name="Andreson R."/>
            <person name="Gutowska M.A."/>
            <person name="Wolf J."/>
            <person name="Bergner S.V."/>
            <person name="Schilhabel M.B."/>
            <person name="Klostermeier U.C."/>
            <person name="Beiko R.G."/>
            <person name="Rosenstiel P."/>
            <person name="Hippler M."/>
            <person name="Laroche J."/>
        </authorList>
    </citation>
    <scope>NUCLEOTIDE SEQUENCE [LARGE SCALE GENOMIC DNA]</scope>
    <source>
        <strain evidence="2 3">CCMP1005</strain>
    </source>
</reference>
<evidence type="ECO:0000313" key="2">
    <source>
        <dbReference type="EMBL" id="EJK49748.1"/>
    </source>
</evidence>
<dbReference type="EMBL" id="AGNL01044466">
    <property type="protein sequence ID" value="EJK49748.1"/>
    <property type="molecule type" value="Genomic_DNA"/>
</dbReference>
<feature type="non-terminal residue" evidence="2">
    <location>
        <position position="342"/>
    </location>
</feature>
<dbReference type="Proteomes" id="UP000266841">
    <property type="component" value="Unassembled WGS sequence"/>
</dbReference>
<feature type="region of interest" description="Disordered" evidence="1">
    <location>
        <begin position="37"/>
        <end position="64"/>
    </location>
</feature>
<keyword evidence="3" id="KW-1185">Reference proteome</keyword>
<proteinExistence type="predicted"/>
<evidence type="ECO:0000256" key="1">
    <source>
        <dbReference type="SAM" id="MobiDB-lite"/>
    </source>
</evidence>
<gene>
    <name evidence="2" type="ORF">THAOC_31342</name>
</gene>